<reference evidence="6 7" key="1">
    <citation type="submission" date="2018-06" db="EMBL/GenBank/DDBJ databases">
        <authorList>
            <consortium name="Pathogen Informatics"/>
            <person name="Doyle S."/>
        </authorList>
    </citation>
    <scope>NUCLEOTIDE SEQUENCE [LARGE SCALE GENOMIC DNA]</scope>
    <source>
        <strain evidence="6 7">NCTC1659</strain>
    </source>
</reference>
<name>A0A1V4AZD2_9PAST</name>
<dbReference type="RefSeq" id="WP_078219063.1">
    <property type="nucleotide sequence ID" value="NZ_MUXZ01000030.1"/>
</dbReference>
<dbReference type="PANTHER" id="PTHR43353:SF5">
    <property type="entry name" value="SUCCINATE-SEMIALDEHYDE DEHYDROGENASE, MITOCHONDRIAL"/>
    <property type="match status" value="1"/>
</dbReference>
<dbReference type="EC" id="1.2.1.79" evidence="6"/>
<dbReference type="SUPFAM" id="SSF53720">
    <property type="entry name" value="ALDH-like"/>
    <property type="match status" value="1"/>
</dbReference>
<evidence type="ECO:0000256" key="3">
    <source>
        <dbReference type="PROSITE-ProRule" id="PRU10007"/>
    </source>
</evidence>
<dbReference type="InterPro" id="IPR010102">
    <property type="entry name" value="Succ_semiAld_DH"/>
</dbReference>
<dbReference type="FunFam" id="3.40.605.10:FF:000005">
    <property type="entry name" value="Succinate-semialdehyde dehydrogenase I"/>
    <property type="match status" value="1"/>
</dbReference>
<dbReference type="GO" id="GO:0004777">
    <property type="term" value="F:succinate-semialdehyde dehydrogenase (NAD+) activity"/>
    <property type="evidence" value="ECO:0007669"/>
    <property type="project" value="TreeGrafter"/>
</dbReference>
<dbReference type="InterPro" id="IPR029510">
    <property type="entry name" value="Ald_DH_CS_GLU"/>
</dbReference>
<evidence type="ECO:0000256" key="1">
    <source>
        <dbReference type="ARBA" id="ARBA00009986"/>
    </source>
</evidence>
<dbReference type="NCBIfam" id="TIGR01780">
    <property type="entry name" value="SSADH"/>
    <property type="match status" value="1"/>
</dbReference>
<dbReference type="PROSITE" id="PS00070">
    <property type="entry name" value="ALDEHYDE_DEHYDR_CYS"/>
    <property type="match status" value="1"/>
</dbReference>
<dbReference type="CDD" id="cd07103">
    <property type="entry name" value="ALDH_F5_SSADH_GabD"/>
    <property type="match status" value="1"/>
</dbReference>
<dbReference type="Pfam" id="PF00171">
    <property type="entry name" value="Aldedh"/>
    <property type="match status" value="1"/>
</dbReference>
<dbReference type="InterPro" id="IPR016160">
    <property type="entry name" value="Ald_DH_CS_CYS"/>
</dbReference>
<evidence type="ECO:0000256" key="2">
    <source>
        <dbReference type="ARBA" id="ARBA00023002"/>
    </source>
</evidence>
<sequence length="481" mass="52795">MPIQHLLKTQAYINGEFISAKNHRTFPVINPANQQVICEVTCCGEEEAELAIKSAKQAQHEWKKYAAKERSKFLQKWFELIMQNQENLAYLLSMEQGKPLNESRGEIAYGASFIEWFAEEAKRAYGEIIPQDRSDHRLLVIKQPVGVVAAITPWNFPNVMITRKAAPALAAGCSIIIKPAPETPLSALALAELADQAGIPKGVFNVLPTALAEEVGSVLTRSADVRKLTFTGSTKVGKILMAQCADTVKKLSLELGGNAPSLIFNDADLEKTVDAVIASKFRNSGQTCICTNRIYVQSGIYRAFADKLKEKVRSFIVGDFQQQGVNIGPLINENAVQKIQRHIGDAVNKGAILALGGQRHALGSTFFEPTILENVSQDMLVCHEETFAPLAALIPFDTEEQAISMANDSEFGLAAYLYTQDFSRIWRVSEELETGLVGINEGIISNEVSPFGGIKQSGLGREGSRHGLEEFLEMKYLCMGV</sequence>
<keyword evidence="2 4" id="KW-0560">Oxidoreductase</keyword>
<dbReference type="PROSITE" id="PS00687">
    <property type="entry name" value="ALDEHYDE_DEHYDR_GLU"/>
    <property type="match status" value="1"/>
</dbReference>
<dbReference type="EMBL" id="UGHF01000001">
    <property type="protein sequence ID" value="STO60032.1"/>
    <property type="molecule type" value="Genomic_DNA"/>
</dbReference>
<organism evidence="6 7">
    <name type="scientific">Canicola haemoglobinophilus</name>
    <dbReference type="NCBI Taxonomy" id="733"/>
    <lineage>
        <taxon>Bacteria</taxon>
        <taxon>Pseudomonadati</taxon>
        <taxon>Pseudomonadota</taxon>
        <taxon>Gammaproteobacteria</taxon>
        <taxon>Pasteurellales</taxon>
        <taxon>Pasteurellaceae</taxon>
        <taxon>Canicola</taxon>
    </lineage>
</organism>
<comment type="similarity">
    <text evidence="1 4">Belongs to the aldehyde dehydrogenase family.</text>
</comment>
<dbReference type="InterPro" id="IPR016162">
    <property type="entry name" value="Ald_DH_N"/>
</dbReference>
<dbReference type="InterPro" id="IPR015590">
    <property type="entry name" value="Aldehyde_DH_dom"/>
</dbReference>
<dbReference type="InterPro" id="IPR016163">
    <property type="entry name" value="Ald_DH_C"/>
</dbReference>
<feature type="domain" description="Aldehyde dehydrogenase" evidence="5">
    <location>
        <begin position="19"/>
        <end position="476"/>
    </location>
</feature>
<dbReference type="Gene3D" id="3.40.605.10">
    <property type="entry name" value="Aldehyde Dehydrogenase, Chain A, domain 1"/>
    <property type="match status" value="1"/>
</dbReference>
<dbReference type="STRING" id="733.B0186_09095"/>
<feature type="active site" evidence="3">
    <location>
        <position position="254"/>
    </location>
</feature>
<dbReference type="GO" id="GO:0036243">
    <property type="term" value="F:succinate-semialdehyde dehydrogenase (NADP+) activity"/>
    <property type="evidence" value="ECO:0007669"/>
    <property type="project" value="UniProtKB-EC"/>
</dbReference>
<evidence type="ECO:0000256" key="4">
    <source>
        <dbReference type="RuleBase" id="RU003345"/>
    </source>
</evidence>
<dbReference type="PANTHER" id="PTHR43353">
    <property type="entry name" value="SUCCINATE-SEMIALDEHYDE DEHYDROGENASE, MITOCHONDRIAL"/>
    <property type="match status" value="1"/>
</dbReference>
<dbReference type="InterPro" id="IPR050740">
    <property type="entry name" value="Aldehyde_DH_Superfamily"/>
</dbReference>
<keyword evidence="7" id="KW-1185">Reference proteome</keyword>
<dbReference type="FunFam" id="3.40.309.10:FF:000004">
    <property type="entry name" value="Succinate-semialdehyde dehydrogenase I"/>
    <property type="match status" value="1"/>
</dbReference>
<evidence type="ECO:0000313" key="6">
    <source>
        <dbReference type="EMBL" id="STO60032.1"/>
    </source>
</evidence>
<dbReference type="Gene3D" id="3.40.309.10">
    <property type="entry name" value="Aldehyde Dehydrogenase, Chain A, domain 2"/>
    <property type="match status" value="1"/>
</dbReference>
<evidence type="ECO:0000313" key="7">
    <source>
        <dbReference type="Proteomes" id="UP000254329"/>
    </source>
</evidence>
<protein>
    <submittedName>
        <fullName evidence="6">Succinate-semialdehyde dehydrogenase</fullName>
        <ecNumber evidence="6">1.2.1.79</ecNumber>
    </submittedName>
</protein>
<dbReference type="Proteomes" id="UP000254329">
    <property type="component" value="Unassembled WGS sequence"/>
</dbReference>
<dbReference type="InterPro" id="IPR016161">
    <property type="entry name" value="Ald_DH/histidinol_DH"/>
</dbReference>
<proteinExistence type="inferred from homology"/>
<dbReference type="GO" id="GO:0009450">
    <property type="term" value="P:gamma-aminobutyric acid catabolic process"/>
    <property type="evidence" value="ECO:0007669"/>
    <property type="project" value="InterPro"/>
</dbReference>
<gene>
    <name evidence="6" type="primary">gabD</name>
    <name evidence="6" type="ORF">NCTC1659_01302</name>
</gene>
<dbReference type="AlphaFoldDB" id="A0A1V4AZD2"/>
<accession>A0A1V4AZD2</accession>
<evidence type="ECO:0000259" key="5">
    <source>
        <dbReference type="Pfam" id="PF00171"/>
    </source>
</evidence>